<sequence>MAEEDRMSGLPDELLCQILSFLPSEEIPSTSLLSKRWRRVWLGMPNADRISILPDELLCRILSLLPAKQIMVTSLLSRRWRSLRPRMTEINIDDTSYIHDRDAYDRYYHVIALFLFEMKIHHPIMKTVTILSASPFFNPLPLWLNCLKVQHLDVTSSATLCLCVPYKVLTSTALVVLKLNALTIDYVHRSSTNLPSLKILHLTQVHFLKLKFLIKILSMSPLLEDLLLKDLQVTDNTLAQDDAAALKPFPKLLRADISDSCISPLLLPLKLFYNVHFLRSQLQTLEEQQDTQFLSLTHLDLSFDHGYYWISLIKFICACPSLQTLTIRKIGGGYGLLSNDDHNNWPHPQFVPQCISSHLQMFSFINYGGNLSELQFTKYVVQNATLLRNVTIYRNTSSNPPKDLQIIKELHYCQKEKKEDSVTHQLHFEWIYNWTTFVRTQFWAQTLYPTPLEIYVRMWHGVRIGKSWKDNGAEQRVMASLYGRENLISDDGCFDSEIKTDATAYSLGC</sequence>
<dbReference type="PROSITE" id="PS50181">
    <property type="entry name" value="FBOX"/>
    <property type="match status" value="2"/>
</dbReference>
<feature type="domain" description="F-box" evidence="1">
    <location>
        <begin position="4"/>
        <end position="40"/>
    </location>
</feature>
<dbReference type="PaxDb" id="3880-AES77935"/>
<dbReference type="HOGENOM" id="CLU_010721_1_0_1"/>
<dbReference type="Pfam" id="PF00646">
    <property type="entry name" value="F-box"/>
    <property type="match status" value="2"/>
</dbReference>
<dbReference type="EMBL" id="CM001223">
    <property type="protein sequence ID" value="AES77931.2"/>
    <property type="molecule type" value="Genomic_DNA"/>
</dbReference>
<evidence type="ECO:0000313" key="4">
    <source>
        <dbReference type="Proteomes" id="UP000002051"/>
    </source>
</evidence>
<evidence type="ECO:0000259" key="1">
    <source>
        <dbReference type="PROSITE" id="PS50181"/>
    </source>
</evidence>
<dbReference type="Gene3D" id="1.20.1280.50">
    <property type="match status" value="2"/>
</dbReference>
<reference evidence="3" key="3">
    <citation type="submission" date="2015-04" db="UniProtKB">
        <authorList>
            <consortium name="EnsemblPlants"/>
        </authorList>
    </citation>
    <scope>IDENTIFICATION</scope>
    <source>
        <strain evidence="3">cv. Jemalong A17</strain>
    </source>
</reference>
<name>G7KTW7_MEDTR</name>
<protein>
    <submittedName>
        <fullName evidence="2">Cyclin-like F-box protein</fullName>
    </submittedName>
</protein>
<dbReference type="InterPro" id="IPR006566">
    <property type="entry name" value="FBD"/>
</dbReference>
<dbReference type="InterPro" id="IPR001810">
    <property type="entry name" value="F-box_dom"/>
</dbReference>
<evidence type="ECO:0000313" key="3">
    <source>
        <dbReference type="EnsemblPlants" id="AES77931"/>
    </source>
</evidence>
<dbReference type="CDD" id="cd22160">
    <property type="entry name" value="F-box_AtFBL13-like"/>
    <property type="match status" value="2"/>
</dbReference>
<dbReference type="PANTHER" id="PTHR31293:SF16">
    <property type="entry name" value="RNI-LIKE SUPERFAMILY PROTEIN"/>
    <property type="match status" value="1"/>
</dbReference>
<accession>G7KTW7</accession>
<organism evidence="2 4">
    <name type="scientific">Medicago truncatula</name>
    <name type="common">Barrel medic</name>
    <name type="synonym">Medicago tribuloides</name>
    <dbReference type="NCBI Taxonomy" id="3880"/>
    <lineage>
        <taxon>Eukaryota</taxon>
        <taxon>Viridiplantae</taxon>
        <taxon>Streptophyta</taxon>
        <taxon>Embryophyta</taxon>
        <taxon>Tracheophyta</taxon>
        <taxon>Spermatophyta</taxon>
        <taxon>Magnoliopsida</taxon>
        <taxon>eudicotyledons</taxon>
        <taxon>Gunneridae</taxon>
        <taxon>Pentapetalae</taxon>
        <taxon>rosids</taxon>
        <taxon>fabids</taxon>
        <taxon>Fabales</taxon>
        <taxon>Fabaceae</taxon>
        <taxon>Papilionoideae</taxon>
        <taxon>50 kb inversion clade</taxon>
        <taxon>NPAAA clade</taxon>
        <taxon>Hologalegina</taxon>
        <taxon>IRL clade</taxon>
        <taxon>Trifolieae</taxon>
        <taxon>Medicago</taxon>
    </lineage>
</organism>
<accession>A0A0C3W2T2</accession>
<dbReference type="EnsemblPlants" id="AES77931">
    <property type="protein sequence ID" value="AES77931"/>
    <property type="gene ID" value="MTR_7g021950"/>
</dbReference>
<dbReference type="Pfam" id="PF08387">
    <property type="entry name" value="FBD"/>
    <property type="match status" value="1"/>
</dbReference>
<dbReference type="PANTHER" id="PTHR31293">
    <property type="entry name" value="RNI-LIKE SUPERFAMILY PROTEIN"/>
    <property type="match status" value="1"/>
</dbReference>
<dbReference type="SMART" id="SM00579">
    <property type="entry name" value="FBD"/>
    <property type="match status" value="1"/>
</dbReference>
<dbReference type="InterPro" id="IPR053781">
    <property type="entry name" value="F-box_AtFBL13-like"/>
</dbReference>
<gene>
    <name evidence="2" type="ordered locus">MTR_7g021950</name>
</gene>
<keyword evidence="4" id="KW-1185">Reference proteome</keyword>
<proteinExistence type="predicted"/>
<dbReference type="InterPro" id="IPR055294">
    <property type="entry name" value="FBL60-like"/>
</dbReference>
<dbReference type="Proteomes" id="UP000002051">
    <property type="component" value="Unassembled WGS sequence"/>
</dbReference>
<dbReference type="SMART" id="SM00256">
    <property type="entry name" value="FBOX"/>
    <property type="match status" value="2"/>
</dbReference>
<dbReference type="SUPFAM" id="SSF81383">
    <property type="entry name" value="F-box domain"/>
    <property type="match status" value="2"/>
</dbReference>
<evidence type="ECO:0000313" key="2">
    <source>
        <dbReference type="EMBL" id="AES77931.2"/>
    </source>
</evidence>
<reference evidence="2 4" key="1">
    <citation type="journal article" date="2011" name="Nature">
        <title>The Medicago genome provides insight into the evolution of rhizobial symbioses.</title>
        <authorList>
            <person name="Young N.D."/>
            <person name="Debelle F."/>
            <person name="Oldroyd G.E."/>
            <person name="Geurts R."/>
            <person name="Cannon S.B."/>
            <person name="Udvardi M.K."/>
            <person name="Benedito V.A."/>
            <person name="Mayer K.F."/>
            <person name="Gouzy J."/>
            <person name="Schoof H."/>
            <person name="Van de Peer Y."/>
            <person name="Proost S."/>
            <person name="Cook D.R."/>
            <person name="Meyers B.C."/>
            <person name="Spannagl M."/>
            <person name="Cheung F."/>
            <person name="De Mita S."/>
            <person name="Krishnakumar V."/>
            <person name="Gundlach H."/>
            <person name="Zhou S."/>
            <person name="Mudge J."/>
            <person name="Bharti A.K."/>
            <person name="Murray J.D."/>
            <person name="Naoumkina M.A."/>
            <person name="Rosen B."/>
            <person name="Silverstein K.A."/>
            <person name="Tang H."/>
            <person name="Rombauts S."/>
            <person name="Zhao P.X."/>
            <person name="Zhou P."/>
            <person name="Barbe V."/>
            <person name="Bardou P."/>
            <person name="Bechner M."/>
            <person name="Bellec A."/>
            <person name="Berger A."/>
            <person name="Berges H."/>
            <person name="Bidwell S."/>
            <person name="Bisseling T."/>
            <person name="Choisne N."/>
            <person name="Couloux A."/>
            <person name="Denny R."/>
            <person name="Deshpande S."/>
            <person name="Dai X."/>
            <person name="Doyle J.J."/>
            <person name="Dudez A.M."/>
            <person name="Farmer A.D."/>
            <person name="Fouteau S."/>
            <person name="Franken C."/>
            <person name="Gibelin C."/>
            <person name="Gish J."/>
            <person name="Goldstein S."/>
            <person name="Gonzalez A.J."/>
            <person name="Green P.J."/>
            <person name="Hallab A."/>
            <person name="Hartog M."/>
            <person name="Hua A."/>
            <person name="Humphray S.J."/>
            <person name="Jeong D.H."/>
            <person name="Jing Y."/>
            <person name="Jocker A."/>
            <person name="Kenton S.M."/>
            <person name="Kim D.J."/>
            <person name="Klee K."/>
            <person name="Lai H."/>
            <person name="Lang C."/>
            <person name="Lin S."/>
            <person name="Macmil S.L."/>
            <person name="Magdelenat G."/>
            <person name="Matthews L."/>
            <person name="McCorrison J."/>
            <person name="Monaghan E.L."/>
            <person name="Mun J.H."/>
            <person name="Najar F.Z."/>
            <person name="Nicholson C."/>
            <person name="Noirot C."/>
            <person name="O'Bleness M."/>
            <person name="Paule C.R."/>
            <person name="Poulain J."/>
            <person name="Prion F."/>
            <person name="Qin B."/>
            <person name="Qu C."/>
            <person name="Retzel E.F."/>
            <person name="Riddle C."/>
            <person name="Sallet E."/>
            <person name="Samain S."/>
            <person name="Samson N."/>
            <person name="Sanders I."/>
            <person name="Saurat O."/>
            <person name="Scarpelli C."/>
            <person name="Schiex T."/>
            <person name="Segurens B."/>
            <person name="Severin A.J."/>
            <person name="Sherrier D.J."/>
            <person name="Shi R."/>
            <person name="Sims S."/>
            <person name="Singer S.R."/>
            <person name="Sinharoy S."/>
            <person name="Sterck L."/>
            <person name="Viollet A."/>
            <person name="Wang B.B."/>
            <person name="Wang K."/>
            <person name="Wang M."/>
            <person name="Wang X."/>
            <person name="Warfsmann J."/>
            <person name="Weissenbach J."/>
            <person name="White D.D."/>
            <person name="White J.D."/>
            <person name="Wiley G.B."/>
            <person name="Wincker P."/>
            <person name="Xing Y."/>
            <person name="Yang L."/>
            <person name="Yao Z."/>
            <person name="Ying F."/>
            <person name="Zhai J."/>
            <person name="Zhou L."/>
            <person name="Zuber A."/>
            <person name="Denarie J."/>
            <person name="Dixon R.A."/>
            <person name="May G.D."/>
            <person name="Schwartz D.C."/>
            <person name="Rogers J."/>
            <person name="Quetier F."/>
            <person name="Town C.D."/>
            <person name="Roe B.A."/>
        </authorList>
    </citation>
    <scope>NUCLEOTIDE SEQUENCE [LARGE SCALE GENOMIC DNA]</scope>
    <source>
        <strain evidence="2">A17</strain>
        <strain evidence="3 4">cv. Jemalong A17</strain>
    </source>
</reference>
<reference evidence="2 4" key="2">
    <citation type="journal article" date="2014" name="BMC Genomics">
        <title>An improved genome release (version Mt4.0) for the model legume Medicago truncatula.</title>
        <authorList>
            <person name="Tang H."/>
            <person name="Krishnakumar V."/>
            <person name="Bidwell S."/>
            <person name="Rosen B."/>
            <person name="Chan A."/>
            <person name="Zhou S."/>
            <person name="Gentzbittel L."/>
            <person name="Childs K.L."/>
            <person name="Yandell M."/>
            <person name="Gundlach H."/>
            <person name="Mayer K.F."/>
            <person name="Schwartz D.C."/>
            <person name="Town C.D."/>
        </authorList>
    </citation>
    <scope>GENOME REANNOTATION</scope>
    <source>
        <strain evidence="3 4">cv. Jemalong A17</strain>
    </source>
</reference>
<feature type="domain" description="F-box" evidence="1">
    <location>
        <begin position="47"/>
        <end position="83"/>
    </location>
</feature>
<dbReference type="AlphaFoldDB" id="G7KTW7"/>
<dbReference type="SUPFAM" id="SSF52047">
    <property type="entry name" value="RNI-like"/>
    <property type="match status" value="1"/>
</dbReference>
<dbReference type="InterPro" id="IPR036047">
    <property type="entry name" value="F-box-like_dom_sf"/>
</dbReference>